<evidence type="ECO:0000313" key="9">
    <source>
        <dbReference type="Proteomes" id="UP000252770"/>
    </source>
</evidence>
<dbReference type="RefSeq" id="WP_114125916.1">
    <property type="nucleotide sequence ID" value="NZ_QOUI01000003.1"/>
</dbReference>
<dbReference type="GO" id="GO:0030170">
    <property type="term" value="F:pyridoxal phosphate binding"/>
    <property type="evidence" value="ECO:0007669"/>
    <property type="project" value="InterPro"/>
</dbReference>
<evidence type="ECO:0000256" key="1">
    <source>
        <dbReference type="ARBA" id="ARBA00001933"/>
    </source>
</evidence>
<dbReference type="GO" id="GO:0008483">
    <property type="term" value="F:transaminase activity"/>
    <property type="evidence" value="ECO:0007669"/>
    <property type="project" value="UniProtKB-KW"/>
</dbReference>
<comment type="similarity">
    <text evidence="2">Belongs to the class-I pyridoxal-phosphate-dependent aminotransferase family.</text>
</comment>
<dbReference type="EMBL" id="QOUI01000003">
    <property type="protein sequence ID" value="RCK70374.1"/>
    <property type="molecule type" value="Genomic_DNA"/>
</dbReference>
<dbReference type="SUPFAM" id="SSF53383">
    <property type="entry name" value="PLP-dependent transferases"/>
    <property type="match status" value="1"/>
</dbReference>
<dbReference type="PANTHER" id="PTHR42790">
    <property type="entry name" value="AMINOTRANSFERASE"/>
    <property type="match status" value="1"/>
</dbReference>
<dbReference type="AlphaFoldDB" id="A0A367YWX4"/>
<reference evidence="8 9" key="1">
    <citation type="submission" date="2018-07" db="EMBL/GenBank/DDBJ databases">
        <title>Desertimonas flava gen. nov. sp. nov.</title>
        <authorList>
            <person name="Liu S."/>
        </authorList>
    </citation>
    <scope>NUCLEOTIDE SEQUENCE [LARGE SCALE GENOMIC DNA]</scope>
    <source>
        <strain evidence="8 9">16Sb5-5</strain>
    </source>
</reference>
<keyword evidence="9" id="KW-1185">Reference proteome</keyword>
<dbReference type="InterPro" id="IPR004839">
    <property type="entry name" value="Aminotransferase_I/II_large"/>
</dbReference>
<evidence type="ECO:0000313" key="8">
    <source>
        <dbReference type="EMBL" id="RCK70374.1"/>
    </source>
</evidence>
<sequence length="442" mass="48592">MSLPEQSPRARQDTRLDTWAGRYAARTHGTTASAVRSLFEVANRPEVVSLAGGMPNIADLPLDVIADNLAAMIGKEGPRAMQYGSGQGEPALREAITEVMRLEGIHAHRDDVTVTVGSQQGLDLITRIFCDPGDVVLAEAPSYVGALGTFRSYQTDVVHVAMDEHGLQPEALREALVGLQVAGRRVKFLYTIPNFQNPAGVTQPLERREEILEVAREHGLMVVEDNPYGLLSFSGEPIPAMRSLDADNVLYLGSFSKTFSPGMRVGWVLAPHAVREKLVLAQESATLCPPTFSQFAVTTYLTTCDWQGQVVSFRDMYRIRRDAMLEGLAEFMPAGTTWTRPDGGFFVWLTLPEGLDSQAMLPRAITSRVAYVPGSAFFADGFGARHVRVSYCYPPPDRIREGCRRLGEVLHRELDLHHTFGLDARDATTTPPLTRGPRANQS</sequence>
<proteinExistence type="inferred from homology"/>
<dbReference type="FunFam" id="3.40.640.10:FF:000053">
    <property type="entry name" value="Aminotransferase, class I"/>
    <property type="match status" value="1"/>
</dbReference>
<comment type="subunit">
    <text evidence="3">Homodimer.</text>
</comment>
<comment type="caution">
    <text evidence="8">The sequence shown here is derived from an EMBL/GenBank/DDBJ whole genome shotgun (WGS) entry which is preliminary data.</text>
</comment>
<feature type="domain" description="Aminotransferase class I/classII large" evidence="7">
    <location>
        <begin position="74"/>
        <end position="406"/>
    </location>
</feature>
<dbReference type="GO" id="GO:1901605">
    <property type="term" value="P:alpha-amino acid metabolic process"/>
    <property type="evidence" value="ECO:0007669"/>
    <property type="project" value="TreeGrafter"/>
</dbReference>
<dbReference type="InterPro" id="IPR015424">
    <property type="entry name" value="PyrdxlP-dep_Trfase"/>
</dbReference>
<dbReference type="InterPro" id="IPR050859">
    <property type="entry name" value="Class-I_PLP-dep_aminotransf"/>
</dbReference>
<dbReference type="PANTHER" id="PTHR42790:SF19">
    <property type="entry name" value="KYNURENINE_ALPHA-AMINOADIPATE AMINOTRANSFERASE, MITOCHONDRIAL"/>
    <property type="match status" value="1"/>
</dbReference>
<dbReference type="Proteomes" id="UP000252770">
    <property type="component" value="Unassembled WGS sequence"/>
</dbReference>
<dbReference type="Gene3D" id="3.40.640.10">
    <property type="entry name" value="Type I PLP-dependent aspartate aminotransferase-like (Major domain)"/>
    <property type="match status" value="1"/>
</dbReference>
<comment type="cofactor">
    <cofactor evidence="1">
        <name>pyridoxal 5'-phosphate</name>
        <dbReference type="ChEBI" id="CHEBI:597326"/>
    </cofactor>
</comment>
<dbReference type="InterPro" id="IPR015421">
    <property type="entry name" value="PyrdxlP-dep_Trfase_major"/>
</dbReference>
<name>A0A367YWX4_9ACTN</name>
<gene>
    <name evidence="8" type="ORF">DT076_06910</name>
</gene>
<evidence type="ECO:0000256" key="6">
    <source>
        <dbReference type="ARBA" id="ARBA00022898"/>
    </source>
</evidence>
<organism evidence="8 9">
    <name type="scientific">Desertihabitans brevis</name>
    <dbReference type="NCBI Taxonomy" id="2268447"/>
    <lineage>
        <taxon>Bacteria</taxon>
        <taxon>Bacillati</taxon>
        <taxon>Actinomycetota</taxon>
        <taxon>Actinomycetes</taxon>
        <taxon>Propionibacteriales</taxon>
        <taxon>Propionibacteriaceae</taxon>
        <taxon>Desertihabitans</taxon>
    </lineage>
</organism>
<dbReference type="InterPro" id="IPR015422">
    <property type="entry name" value="PyrdxlP-dep_Trfase_small"/>
</dbReference>
<dbReference type="CDD" id="cd00609">
    <property type="entry name" value="AAT_like"/>
    <property type="match status" value="1"/>
</dbReference>
<evidence type="ECO:0000259" key="7">
    <source>
        <dbReference type="Pfam" id="PF00155"/>
    </source>
</evidence>
<dbReference type="Gene3D" id="3.90.1150.10">
    <property type="entry name" value="Aspartate Aminotransferase, domain 1"/>
    <property type="match status" value="1"/>
</dbReference>
<keyword evidence="4 8" id="KW-0032">Aminotransferase</keyword>
<keyword evidence="6" id="KW-0663">Pyridoxal phosphate</keyword>
<protein>
    <submittedName>
        <fullName evidence="8">PLP-dependent aminotransferase family protein</fullName>
    </submittedName>
</protein>
<keyword evidence="5 8" id="KW-0808">Transferase</keyword>
<dbReference type="Pfam" id="PF00155">
    <property type="entry name" value="Aminotran_1_2"/>
    <property type="match status" value="1"/>
</dbReference>
<evidence type="ECO:0000256" key="3">
    <source>
        <dbReference type="ARBA" id="ARBA00011738"/>
    </source>
</evidence>
<evidence type="ECO:0000256" key="4">
    <source>
        <dbReference type="ARBA" id="ARBA00022576"/>
    </source>
</evidence>
<accession>A0A367YWX4</accession>
<evidence type="ECO:0000256" key="5">
    <source>
        <dbReference type="ARBA" id="ARBA00022679"/>
    </source>
</evidence>
<evidence type="ECO:0000256" key="2">
    <source>
        <dbReference type="ARBA" id="ARBA00007441"/>
    </source>
</evidence>